<dbReference type="InterPro" id="IPR035919">
    <property type="entry name" value="EAL_sf"/>
</dbReference>
<protein>
    <submittedName>
        <fullName evidence="2">EAL domain-containing protein</fullName>
    </submittedName>
</protein>
<name>A0ABN5PEJ7_9VIBR</name>
<dbReference type="CDD" id="cd01948">
    <property type="entry name" value="EAL"/>
    <property type="match status" value="1"/>
</dbReference>
<dbReference type="PROSITE" id="PS50883">
    <property type="entry name" value="EAL"/>
    <property type="match status" value="1"/>
</dbReference>
<organism evidence="2 3">
    <name type="scientific">Vibrio alfacsensis</name>
    <dbReference type="NCBI Taxonomy" id="1074311"/>
    <lineage>
        <taxon>Bacteria</taxon>
        <taxon>Pseudomonadati</taxon>
        <taxon>Pseudomonadota</taxon>
        <taxon>Gammaproteobacteria</taxon>
        <taxon>Vibrionales</taxon>
        <taxon>Vibrionaceae</taxon>
        <taxon>Vibrio</taxon>
    </lineage>
</organism>
<dbReference type="EMBL" id="CP032093">
    <property type="protein sequence ID" value="AXY00474.1"/>
    <property type="molecule type" value="Genomic_DNA"/>
</dbReference>
<dbReference type="SMART" id="SM00052">
    <property type="entry name" value="EAL"/>
    <property type="match status" value="1"/>
</dbReference>
<dbReference type="PANTHER" id="PTHR33121">
    <property type="entry name" value="CYCLIC DI-GMP PHOSPHODIESTERASE PDEF"/>
    <property type="match status" value="1"/>
</dbReference>
<accession>A0ABN5PEJ7</accession>
<dbReference type="SUPFAM" id="SSF141868">
    <property type="entry name" value="EAL domain-like"/>
    <property type="match status" value="1"/>
</dbReference>
<dbReference type="Pfam" id="PF00563">
    <property type="entry name" value="EAL"/>
    <property type="match status" value="1"/>
</dbReference>
<gene>
    <name evidence="2" type="ORF">D1115_03720</name>
</gene>
<sequence>MVGVEALARLEHPEYGVLSPSCFLSQVAKLGLMSEFYRSMLAKATTAMSLLNGTIQLSMNINKTLLDGPLYEHTVEICRVTNFPFEALTLELTEEQAYHLTPVALRNLARLSLLGVSFAIDDFGTGYASLEQLIDLPISELK</sequence>
<dbReference type="PANTHER" id="PTHR33121:SF70">
    <property type="entry name" value="SIGNALING PROTEIN YKOW"/>
    <property type="match status" value="1"/>
</dbReference>
<evidence type="ECO:0000259" key="1">
    <source>
        <dbReference type="PROSITE" id="PS50883"/>
    </source>
</evidence>
<dbReference type="Gene3D" id="3.20.20.450">
    <property type="entry name" value="EAL domain"/>
    <property type="match status" value="1"/>
</dbReference>
<keyword evidence="3" id="KW-1185">Reference proteome</keyword>
<dbReference type="Proteomes" id="UP000262832">
    <property type="component" value="Chromosome I"/>
</dbReference>
<dbReference type="InterPro" id="IPR001633">
    <property type="entry name" value="EAL_dom"/>
</dbReference>
<evidence type="ECO:0000313" key="3">
    <source>
        <dbReference type="Proteomes" id="UP000262832"/>
    </source>
</evidence>
<evidence type="ECO:0000313" key="2">
    <source>
        <dbReference type="EMBL" id="AXY00474.1"/>
    </source>
</evidence>
<proteinExistence type="predicted"/>
<feature type="domain" description="EAL" evidence="1">
    <location>
        <begin position="1"/>
        <end position="142"/>
    </location>
</feature>
<reference evidence="2 3" key="1">
    <citation type="submission" date="2018-08" db="EMBL/GenBank/DDBJ databases">
        <title>Genomic taxonomy of the Vibrionaceae family.</title>
        <authorList>
            <person name="Gomez-Gil B."/>
            <person name="Tanaka M."/>
            <person name="Sawabe T."/>
            <person name="Enciso-Ibarra K."/>
        </authorList>
    </citation>
    <scope>NUCLEOTIDE SEQUENCE [LARGE SCALE GENOMIC DNA]</scope>
    <source>
        <strain evidence="2 3">CAIM 1831</strain>
    </source>
</reference>
<dbReference type="InterPro" id="IPR050706">
    <property type="entry name" value="Cyclic-di-GMP_PDE-like"/>
</dbReference>